<accession>X0W816</accession>
<dbReference type="SUPFAM" id="SSF102114">
    <property type="entry name" value="Radical SAM enzymes"/>
    <property type="match status" value="1"/>
</dbReference>
<dbReference type="CDD" id="cd21109">
    <property type="entry name" value="SPASM"/>
    <property type="match status" value="1"/>
</dbReference>
<feature type="domain" description="Radical SAM core" evidence="5">
    <location>
        <begin position="2"/>
        <end position="114"/>
    </location>
</feature>
<keyword evidence="1" id="KW-0949">S-adenosyl-L-methionine</keyword>
<dbReference type="InterPro" id="IPR050377">
    <property type="entry name" value="Radical_SAM_PqqE_MftC-like"/>
</dbReference>
<evidence type="ECO:0000256" key="4">
    <source>
        <dbReference type="ARBA" id="ARBA00023014"/>
    </source>
</evidence>
<dbReference type="AlphaFoldDB" id="X0W816"/>
<evidence type="ECO:0000259" key="6">
    <source>
        <dbReference type="Pfam" id="PF13186"/>
    </source>
</evidence>
<dbReference type="GO" id="GO:0046872">
    <property type="term" value="F:metal ion binding"/>
    <property type="evidence" value="ECO:0007669"/>
    <property type="project" value="UniProtKB-KW"/>
</dbReference>
<dbReference type="Gene3D" id="3.20.20.70">
    <property type="entry name" value="Aldolase class I"/>
    <property type="match status" value="1"/>
</dbReference>
<dbReference type="GO" id="GO:0051536">
    <property type="term" value="F:iron-sulfur cluster binding"/>
    <property type="evidence" value="ECO:0007669"/>
    <property type="project" value="UniProtKB-KW"/>
</dbReference>
<dbReference type="Pfam" id="PF04055">
    <property type="entry name" value="Radical_SAM"/>
    <property type="match status" value="1"/>
</dbReference>
<dbReference type="GO" id="GO:0003824">
    <property type="term" value="F:catalytic activity"/>
    <property type="evidence" value="ECO:0007669"/>
    <property type="project" value="InterPro"/>
</dbReference>
<evidence type="ECO:0000256" key="2">
    <source>
        <dbReference type="ARBA" id="ARBA00022723"/>
    </source>
</evidence>
<organism evidence="7">
    <name type="scientific">marine sediment metagenome</name>
    <dbReference type="NCBI Taxonomy" id="412755"/>
    <lineage>
        <taxon>unclassified sequences</taxon>
        <taxon>metagenomes</taxon>
        <taxon>ecological metagenomes</taxon>
    </lineage>
</organism>
<keyword evidence="3" id="KW-0408">Iron</keyword>
<dbReference type="PANTHER" id="PTHR11228:SF7">
    <property type="entry name" value="PQQA PEPTIDE CYCLASE"/>
    <property type="match status" value="1"/>
</dbReference>
<dbReference type="InterPro" id="IPR013785">
    <property type="entry name" value="Aldolase_TIM"/>
</dbReference>
<comment type="caution">
    <text evidence="7">The sequence shown here is derived from an EMBL/GenBank/DDBJ whole genome shotgun (WGS) entry which is preliminary data.</text>
</comment>
<evidence type="ECO:0000256" key="3">
    <source>
        <dbReference type="ARBA" id="ARBA00023004"/>
    </source>
</evidence>
<dbReference type="EMBL" id="BARS01032228">
    <property type="protein sequence ID" value="GAG26740.1"/>
    <property type="molecule type" value="Genomic_DNA"/>
</dbReference>
<name>X0W816_9ZZZZ</name>
<evidence type="ECO:0000313" key="7">
    <source>
        <dbReference type="EMBL" id="GAG26740.1"/>
    </source>
</evidence>
<reference evidence="7" key="1">
    <citation type="journal article" date="2014" name="Front. Microbiol.">
        <title>High frequency of phylogenetically diverse reductive dehalogenase-homologous genes in deep subseafloor sedimentary metagenomes.</title>
        <authorList>
            <person name="Kawai M."/>
            <person name="Futagami T."/>
            <person name="Toyoda A."/>
            <person name="Takaki Y."/>
            <person name="Nishi S."/>
            <person name="Hori S."/>
            <person name="Arai W."/>
            <person name="Tsubouchi T."/>
            <person name="Morono Y."/>
            <person name="Uchiyama I."/>
            <person name="Ito T."/>
            <person name="Fujiyama A."/>
            <person name="Inagaki F."/>
            <person name="Takami H."/>
        </authorList>
    </citation>
    <scope>NUCLEOTIDE SEQUENCE</scope>
    <source>
        <strain evidence="7">Expedition CK06-06</strain>
    </source>
</reference>
<keyword evidence="2" id="KW-0479">Metal-binding</keyword>
<feature type="domain" description="4Fe4S-binding SPASM" evidence="6">
    <location>
        <begin position="153"/>
        <end position="215"/>
    </location>
</feature>
<dbReference type="PANTHER" id="PTHR11228">
    <property type="entry name" value="RADICAL SAM DOMAIN PROTEIN"/>
    <property type="match status" value="1"/>
</dbReference>
<sequence>TGFGEPMLDRHLEQKIKYAKSKGLRTYIITNGSALTPKRAYRLLMAGLDEMRVSFYGMESGTYNAVMRGLDFDRTVKNLMNFLAVRSSLKIDCKMQLSYLVLSENKKDVDEFISFWQDKVDFIEVWKPHNFGDGKDFRQRIGIKKTCGRPENGPLQIQWDGTVIPCCYDYNNQINLGNAFNDSIPDIMSGEKYEAIRDAHRKGEFYRFPYCDQCDQLLAHEDALVYTNRHDLPASEAVKLSNTDLYNLTDARDFESYS</sequence>
<feature type="non-terminal residue" evidence="7">
    <location>
        <position position="1"/>
    </location>
</feature>
<dbReference type="InterPro" id="IPR023885">
    <property type="entry name" value="4Fe4S-binding_SPASM_dom"/>
</dbReference>
<dbReference type="InterPro" id="IPR058240">
    <property type="entry name" value="rSAM_sf"/>
</dbReference>
<gene>
    <name evidence="7" type="ORF">S01H1_50047</name>
</gene>
<protein>
    <submittedName>
        <fullName evidence="7">Uncharacterized protein</fullName>
    </submittedName>
</protein>
<keyword evidence="4" id="KW-0411">Iron-sulfur</keyword>
<dbReference type="Pfam" id="PF13186">
    <property type="entry name" value="SPASM"/>
    <property type="match status" value="1"/>
</dbReference>
<evidence type="ECO:0000256" key="1">
    <source>
        <dbReference type="ARBA" id="ARBA00022691"/>
    </source>
</evidence>
<evidence type="ECO:0000259" key="5">
    <source>
        <dbReference type="Pfam" id="PF04055"/>
    </source>
</evidence>
<dbReference type="InterPro" id="IPR007197">
    <property type="entry name" value="rSAM"/>
</dbReference>
<proteinExistence type="predicted"/>